<gene>
    <name evidence="2" type="ORF">THAOC_21879</name>
</gene>
<accession>K0RYD4</accession>
<reference evidence="2 3" key="1">
    <citation type="journal article" date="2012" name="Genome Biol.">
        <title>Genome and low-iron response of an oceanic diatom adapted to chronic iron limitation.</title>
        <authorList>
            <person name="Lommer M."/>
            <person name="Specht M."/>
            <person name="Roy A.S."/>
            <person name="Kraemer L."/>
            <person name="Andreson R."/>
            <person name="Gutowska M.A."/>
            <person name="Wolf J."/>
            <person name="Bergner S.V."/>
            <person name="Schilhabel M.B."/>
            <person name="Klostermeier U.C."/>
            <person name="Beiko R.G."/>
            <person name="Rosenstiel P."/>
            <person name="Hippler M."/>
            <person name="Laroche J."/>
        </authorList>
    </citation>
    <scope>NUCLEOTIDE SEQUENCE [LARGE SCALE GENOMIC DNA]</scope>
    <source>
        <strain evidence="2 3">CCMP1005</strain>
    </source>
</reference>
<protein>
    <submittedName>
        <fullName evidence="2">Uncharacterized protein</fullName>
    </submittedName>
</protein>
<keyword evidence="3" id="KW-1185">Reference proteome</keyword>
<evidence type="ECO:0000313" key="3">
    <source>
        <dbReference type="Proteomes" id="UP000266841"/>
    </source>
</evidence>
<feature type="compositionally biased region" description="Low complexity" evidence="1">
    <location>
        <begin position="78"/>
        <end position="89"/>
    </location>
</feature>
<evidence type="ECO:0000256" key="1">
    <source>
        <dbReference type="SAM" id="MobiDB-lite"/>
    </source>
</evidence>
<comment type="caution">
    <text evidence="2">The sequence shown here is derived from an EMBL/GenBank/DDBJ whole genome shotgun (WGS) entry which is preliminary data.</text>
</comment>
<dbReference type="Proteomes" id="UP000266841">
    <property type="component" value="Unassembled WGS sequence"/>
</dbReference>
<sequence length="192" mass="20837">RTSVAARPQWVQGWVASDIPAGDAPYERRVDLPRSLASPAVRGSDRDTSGRLTIGSKLEAGTTSSVRPSLGQGQPASGEGPQGPEKGGQMAEIGLWRGRARRPYSGVQKNRFVRIGLHDVVEGIPVSADKDMAQVRERRLRAALHATEVHAYGGADEGEVYIPCLTSQRSLTFYDTTFLRSASRRRVADIAR</sequence>
<name>K0RYD4_THAOC</name>
<feature type="compositionally biased region" description="Polar residues" evidence="1">
    <location>
        <begin position="61"/>
        <end position="75"/>
    </location>
</feature>
<evidence type="ECO:0000313" key="2">
    <source>
        <dbReference type="EMBL" id="EJK58025.1"/>
    </source>
</evidence>
<feature type="region of interest" description="Disordered" evidence="1">
    <location>
        <begin position="30"/>
        <end position="89"/>
    </location>
</feature>
<proteinExistence type="predicted"/>
<dbReference type="AlphaFoldDB" id="K0RYD4"/>
<feature type="non-terminal residue" evidence="2">
    <location>
        <position position="1"/>
    </location>
</feature>
<dbReference type="EMBL" id="AGNL01026390">
    <property type="protein sequence ID" value="EJK58025.1"/>
    <property type="molecule type" value="Genomic_DNA"/>
</dbReference>
<organism evidence="2 3">
    <name type="scientific">Thalassiosira oceanica</name>
    <name type="common">Marine diatom</name>
    <dbReference type="NCBI Taxonomy" id="159749"/>
    <lineage>
        <taxon>Eukaryota</taxon>
        <taxon>Sar</taxon>
        <taxon>Stramenopiles</taxon>
        <taxon>Ochrophyta</taxon>
        <taxon>Bacillariophyta</taxon>
        <taxon>Coscinodiscophyceae</taxon>
        <taxon>Thalassiosirophycidae</taxon>
        <taxon>Thalassiosirales</taxon>
        <taxon>Thalassiosiraceae</taxon>
        <taxon>Thalassiosira</taxon>
    </lineage>
</organism>